<dbReference type="PROSITE" id="PS50885">
    <property type="entry name" value="HAMP"/>
    <property type="match status" value="1"/>
</dbReference>
<evidence type="ECO:0000256" key="4">
    <source>
        <dbReference type="SAM" id="Coils"/>
    </source>
</evidence>
<evidence type="ECO:0000256" key="2">
    <source>
        <dbReference type="ARBA" id="ARBA00029447"/>
    </source>
</evidence>
<feature type="domain" description="HAMP" evidence="7">
    <location>
        <begin position="105"/>
        <end position="158"/>
    </location>
</feature>
<dbReference type="Proteomes" id="UP001055153">
    <property type="component" value="Unassembled WGS sequence"/>
</dbReference>
<dbReference type="Pfam" id="PF00015">
    <property type="entry name" value="MCPsignal"/>
    <property type="match status" value="1"/>
</dbReference>
<evidence type="ECO:0000259" key="7">
    <source>
        <dbReference type="PROSITE" id="PS50885"/>
    </source>
</evidence>
<name>A0ABQ4SEB1_9HYPH</name>
<keyword evidence="4" id="KW-0175">Coiled coil</keyword>
<keyword evidence="5" id="KW-0812">Transmembrane</keyword>
<evidence type="ECO:0008006" key="10">
    <source>
        <dbReference type="Google" id="ProtNLM"/>
    </source>
</evidence>
<evidence type="ECO:0000256" key="3">
    <source>
        <dbReference type="PROSITE-ProRule" id="PRU00284"/>
    </source>
</evidence>
<reference evidence="8" key="1">
    <citation type="journal article" date="2021" name="Front. Microbiol.">
        <title>Comprehensive Comparative Genomics and Phenotyping of Methylobacterium Species.</title>
        <authorList>
            <person name="Alessa O."/>
            <person name="Ogura Y."/>
            <person name="Fujitani Y."/>
            <person name="Takami H."/>
            <person name="Hayashi T."/>
            <person name="Sahin N."/>
            <person name="Tani A."/>
        </authorList>
    </citation>
    <scope>NUCLEOTIDE SEQUENCE</scope>
    <source>
        <strain evidence="8">DSM 17168</strain>
    </source>
</reference>
<dbReference type="PRINTS" id="PR00260">
    <property type="entry name" value="CHEMTRNSDUCR"/>
</dbReference>
<comment type="similarity">
    <text evidence="2">Belongs to the methyl-accepting chemotaxis (MCP) protein family.</text>
</comment>
<comment type="caution">
    <text evidence="8">The sequence shown here is derived from an EMBL/GenBank/DDBJ whole genome shotgun (WGS) entry which is preliminary data.</text>
</comment>
<organism evidence="8 9">
    <name type="scientific">Methylobacterium isbiliense</name>
    <dbReference type="NCBI Taxonomy" id="315478"/>
    <lineage>
        <taxon>Bacteria</taxon>
        <taxon>Pseudomonadati</taxon>
        <taxon>Pseudomonadota</taxon>
        <taxon>Alphaproteobacteria</taxon>
        <taxon>Hyphomicrobiales</taxon>
        <taxon>Methylobacteriaceae</taxon>
        <taxon>Methylobacterium</taxon>
    </lineage>
</organism>
<dbReference type="Gene3D" id="6.10.340.10">
    <property type="match status" value="1"/>
</dbReference>
<dbReference type="InterPro" id="IPR004090">
    <property type="entry name" value="Chemotax_Me-accpt_rcpt"/>
</dbReference>
<evidence type="ECO:0000256" key="5">
    <source>
        <dbReference type="SAM" id="Phobius"/>
    </source>
</evidence>
<dbReference type="Gene3D" id="1.10.287.950">
    <property type="entry name" value="Methyl-accepting chemotaxis protein"/>
    <property type="match status" value="1"/>
</dbReference>
<evidence type="ECO:0000313" key="9">
    <source>
        <dbReference type="Proteomes" id="UP001055153"/>
    </source>
</evidence>
<dbReference type="InterPro" id="IPR003660">
    <property type="entry name" value="HAMP_dom"/>
</dbReference>
<dbReference type="SMART" id="SM00304">
    <property type="entry name" value="HAMP"/>
    <property type="match status" value="3"/>
</dbReference>
<keyword evidence="1 3" id="KW-0807">Transducer</keyword>
<evidence type="ECO:0000313" key="8">
    <source>
        <dbReference type="EMBL" id="GJE00153.1"/>
    </source>
</evidence>
<evidence type="ECO:0000256" key="1">
    <source>
        <dbReference type="ARBA" id="ARBA00023224"/>
    </source>
</evidence>
<dbReference type="PANTHER" id="PTHR32089:SF112">
    <property type="entry name" value="LYSOZYME-LIKE PROTEIN-RELATED"/>
    <property type="match status" value="1"/>
</dbReference>
<feature type="coiled-coil region" evidence="4">
    <location>
        <begin position="142"/>
        <end position="169"/>
    </location>
</feature>
<evidence type="ECO:0000259" key="6">
    <source>
        <dbReference type="PROSITE" id="PS50111"/>
    </source>
</evidence>
<keyword evidence="5" id="KW-1133">Transmembrane helix</keyword>
<accession>A0ABQ4SEB1</accession>
<dbReference type="RefSeq" id="WP_238235035.1">
    <property type="nucleotide sequence ID" value="NZ_BPQQ01000022.1"/>
</dbReference>
<keyword evidence="5" id="KW-0472">Membrane</keyword>
<dbReference type="InterPro" id="IPR004089">
    <property type="entry name" value="MCPsignal_dom"/>
</dbReference>
<dbReference type="EMBL" id="BPQQ01000022">
    <property type="protein sequence ID" value="GJE00153.1"/>
    <property type="molecule type" value="Genomic_DNA"/>
</dbReference>
<feature type="domain" description="Methyl-accepting transducer" evidence="6">
    <location>
        <begin position="198"/>
        <end position="434"/>
    </location>
</feature>
<dbReference type="PANTHER" id="PTHR32089">
    <property type="entry name" value="METHYL-ACCEPTING CHEMOTAXIS PROTEIN MCPB"/>
    <property type="match status" value="1"/>
</dbReference>
<proteinExistence type="inferred from homology"/>
<dbReference type="PROSITE" id="PS50111">
    <property type="entry name" value="CHEMOTAXIS_TRANSDUC_2"/>
    <property type="match status" value="1"/>
</dbReference>
<gene>
    <name evidence="8" type="ORF">GMJLKIPL_2071</name>
</gene>
<dbReference type="SUPFAM" id="SSF58104">
    <property type="entry name" value="Methyl-accepting chemotaxis protein (MCP) signaling domain"/>
    <property type="match status" value="1"/>
</dbReference>
<keyword evidence="9" id="KW-1185">Reference proteome</keyword>
<dbReference type="CDD" id="cd06225">
    <property type="entry name" value="HAMP"/>
    <property type="match status" value="1"/>
</dbReference>
<dbReference type="SMART" id="SM00283">
    <property type="entry name" value="MA"/>
    <property type="match status" value="1"/>
</dbReference>
<sequence length="454" mass="46200">MTQPSMTPRLRKVGTGLATSVEVLETAARAYQAAVDARLAAAEGILGAVERIASAAKAHTAEADALTRHAAEEAARAQTLLLAALFGGGGATCVLGILLAVILGRSIARPVVALKVAIERIAAGDLATAVPGLHRRDELGEMAQAVQVLRESSEERLRLQAESETARSERDRRALAVDAMIGTFDDTARAILRSVEAAAAELAGTAADLSTIAEDTDRRAGATSAAALQTSSSVTAVAHAMEEMSLSIREIGGRMTASTDAAHTAATRVDATSAAMKQLAEAAGHVDEVVTLIATITAQTNLLALNATIEAARAGEAGRGFAVVAGEVKALAEQTAAATTRISERVAAMQQHTAAAVSAIDGIRSSIGQVSEASGVVAVAVVEQEAATQDVARNIQQAAIGTDGVTQNTVSVSRGAAEVRAAADRVREAVDSVSGQVGDLSDRIGGFLAAIRAA</sequence>
<dbReference type="Pfam" id="PF00672">
    <property type="entry name" value="HAMP"/>
    <property type="match status" value="1"/>
</dbReference>
<protein>
    <recommendedName>
        <fullName evidence="10">Methyl-accepting chemotaxis protein</fullName>
    </recommendedName>
</protein>
<feature type="transmembrane region" description="Helical" evidence="5">
    <location>
        <begin position="80"/>
        <end position="103"/>
    </location>
</feature>
<reference evidence="8" key="2">
    <citation type="submission" date="2021-08" db="EMBL/GenBank/DDBJ databases">
        <authorList>
            <person name="Tani A."/>
            <person name="Ola A."/>
            <person name="Ogura Y."/>
            <person name="Katsura K."/>
            <person name="Hayashi T."/>
        </authorList>
    </citation>
    <scope>NUCLEOTIDE SEQUENCE</scope>
    <source>
        <strain evidence="8">DSM 17168</strain>
    </source>
</reference>